<evidence type="ECO:0000256" key="1">
    <source>
        <dbReference type="ARBA" id="ARBA00022676"/>
    </source>
</evidence>
<dbReference type="GO" id="GO:0016757">
    <property type="term" value="F:glycosyltransferase activity"/>
    <property type="evidence" value="ECO:0007669"/>
    <property type="project" value="UniProtKB-KW"/>
</dbReference>
<dbReference type="Proteomes" id="UP001197609">
    <property type="component" value="Unassembled WGS sequence"/>
</dbReference>
<dbReference type="PANTHER" id="PTHR12526">
    <property type="entry name" value="GLYCOSYLTRANSFERASE"/>
    <property type="match status" value="1"/>
</dbReference>
<dbReference type="Pfam" id="PF13692">
    <property type="entry name" value="Glyco_trans_1_4"/>
    <property type="match status" value="1"/>
</dbReference>
<comment type="caution">
    <text evidence="4">The sequence shown here is derived from an EMBL/GenBank/DDBJ whole genome shotgun (WGS) entry which is preliminary data.</text>
</comment>
<reference evidence="4 5" key="1">
    <citation type="journal article" date="2021" name="bioRxiv">
        <title>Unraveling nitrogen, sulfur and carbon metabolic pathways and microbial community transcriptional responses to substrate deprivation and toxicity stresses in a bioreactor mimicking anoxic brackish coastal sediment conditions.</title>
        <authorList>
            <person name="Martins P.D."/>
            <person name="Echeveste M.J."/>
            <person name="Arshad A."/>
            <person name="Kurth J."/>
            <person name="Ouboter H."/>
            <person name="Jetten M.S.M."/>
            <person name="Welte C.U."/>
        </authorList>
    </citation>
    <scope>NUCLEOTIDE SEQUENCE [LARGE SCALE GENOMIC DNA]</scope>
    <source>
        <strain evidence="4">MAG_38</strain>
    </source>
</reference>
<dbReference type="PANTHER" id="PTHR12526:SF510">
    <property type="entry name" value="D-INOSITOL 3-PHOSPHATE GLYCOSYLTRANSFERASE"/>
    <property type="match status" value="1"/>
</dbReference>
<gene>
    <name evidence="4" type="ORF">K8G79_00675</name>
</gene>
<organism evidence="4 5">
    <name type="scientific">Candidatus Methylomirabilis tolerans</name>
    <dbReference type="NCBI Taxonomy" id="3123416"/>
    <lineage>
        <taxon>Bacteria</taxon>
        <taxon>Candidatus Methylomirabilota</taxon>
        <taxon>Candidatus Methylomirabilia</taxon>
        <taxon>Candidatus Methylomirabilales</taxon>
        <taxon>Candidatus Methylomirabilaceae</taxon>
        <taxon>Candidatus Methylomirabilis</taxon>
    </lineage>
</organism>
<evidence type="ECO:0000313" key="5">
    <source>
        <dbReference type="Proteomes" id="UP001197609"/>
    </source>
</evidence>
<proteinExistence type="predicted"/>
<dbReference type="AlphaFoldDB" id="A0AAJ1AFX8"/>
<dbReference type="Pfam" id="PF13439">
    <property type="entry name" value="Glyco_transf_4"/>
    <property type="match status" value="1"/>
</dbReference>
<dbReference type="EMBL" id="JAIOIU010000011">
    <property type="protein sequence ID" value="MBZ0158658.1"/>
    <property type="molecule type" value="Genomic_DNA"/>
</dbReference>
<dbReference type="EC" id="2.4.-.-" evidence="4"/>
<accession>A0AAJ1AFX8</accession>
<evidence type="ECO:0000259" key="3">
    <source>
        <dbReference type="Pfam" id="PF13439"/>
    </source>
</evidence>
<keyword evidence="2 4" id="KW-0808">Transferase</keyword>
<protein>
    <submittedName>
        <fullName evidence="4">Glycosyltransferase</fullName>
        <ecNumber evidence="4">2.4.-.-</ecNumber>
    </submittedName>
</protein>
<dbReference type="InterPro" id="IPR028098">
    <property type="entry name" value="Glyco_trans_4-like_N"/>
</dbReference>
<evidence type="ECO:0000256" key="2">
    <source>
        <dbReference type="ARBA" id="ARBA00022679"/>
    </source>
</evidence>
<sequence>MKICLLGPAPPLRGGISHYNHQLALALADRHEVTLISFSRQYPTLLFPGRTQFDCNPSPPEFTAEAMLDSINPPSWFRAGRRIAEIAPDLVIAHWWNPFFGPSLGTTVRLARRRSRAGVIFICHNVVPHERFPWADGLTRFALDPGDAWLVHSETDRRDLVSLNLRGHTLLVPQPPGQGFGEPIDKEQAKSRLGLSGNTLLFFGLIRRYKGLPRLLEAMPLVLKKVNCTLLVVGEFYEGKDRCLTLISDLGLASNVRIIDRFVPDDEVSLYFSAADLVVLPYESATQSAIVPIAFAFERPVLATRVGGLPEAVRDGETGLLVEPRNPTALAEAIIRFFEESMEPRLRQHIAQQQRFSWTDLVRTLELAAESQPIRG</sequence>
<evidence type="ECO:0000313" key="4">
    <source>
        <dbReference type="EMBL" id="MBZ0158658.1"/>
    </source>
</evidence>
<keyword evidence="1 4" id="KW-0328">Glycosyltransferase</keyword>
<feature type="domain" description="Glycosyltransferase subfamily 4-like N-terminal" evidence="3">
    <location>
        <begin position="14"/>
        <end position="166"/>
    </location>
</feature>
<dbReference type="SUPFAM" id="SSF53756">
    <property type="entry name" value="UDP-Glycosyltransferase/glycogen phosphorylase"/>
    <property type="match status" value="1"/>
</dbReference>
<dbReference type="Gene3D" id="3.40.50.2000">
    <property type="entry name" value="Glycogen Phosphorylase B"/>
    <property type="match status" value="2"/>
</dbReference>
<name>A0AAJ1AFX8_9BACT</name>